<evidence type="ECO:0000313" key="3">
    <source>
        <dbReference type="Proteomes" id="UP000239590"/>
    </source>
</evidence>
<dbReference type="Pfam" id="PF25594">
    <property type="entry name" value="GldB_lipo"/>
    <property type="match status" value="1"/>
</dbReference>
<feature type="signal peptide" evidence="1">
    <location>
        <begin position="1"/>
        <end position="23"/>
    </location>
</feature>
<organism evidence="2 3">
    <name type="scientific">Siphonobacter curvatus</name>
    <dbReference type="NCBI Taxonomy" id="2094562"/>
    <lineage>
        <taxon>Bacteria</taxon>
        <taxon>Pseudomonadati</taxon>
        <taxon>Bacteroidota</taxon>
        <taxon>Cytophagia</taxon>
        <taxon>Cytophagales</taxon>
        <taxon>Cytophagaceae</taxon>
        <taxon>Siphonobacter</taxon>
    </lineage>
</organism>
<gene>
    <name evidence="2" type="ORF">C5O19_23120</name>
</gene>
<sequence>MKVFFMRKILIISFLAGILGTFAACESSTESGQHTLKTLPGADTIQIHLAIERLDSSLFACSSKEEVKHWLDTHPGFVNNYFPKNEFQDRNQLVTELHRRVNEPSLREFYKQAQESFQNFQPLQADLRTAFRNMKAYDPKFRTPRVQLVFTGFMGPDLMVSDSVLVIGIDYFMGSKAKYRPDVYAYQLWRYTPQALVPQMLFIASEPYVKSDPKDRTLLAEMINYGKGYLFAQTMLPQTPDSLLIGYTGKQLAETEIAQDLVWGHFIDEKLLYETNPNKKIRYLGDRPQTPEIGPRCPGSIGRWLGWKIVRYYQDNNPDVSLKEFMTNTNARQILEASKYRGQTEQ</sequence>
<keyword evidence="1" id="KW-0732">Signal</keyword>
<feature type="chain" id="PRO_5015767069" evidence="1">
    <location>
        <begin position="24"/>
        <end position="346"/>
    </location>
</feature>
<dbReference type="PROSITE" id="PS51257">
    <property type="entry name" value="PROKAR_LIPOPROTEIN"/>
    <property type="match status" value="1"/>
</dbReference>
<proteinExistence type="predicted"/>
<dbReference type="EMBL" id="PTRA01000007">
    <property type="protein sequence ID" value="PQA54062.1"/>
    <property type="molecule type" value="Genomic_DNA"/>
</dbReference>
<dbReference type="Proteomes" id="UP000239590">
    <property type="component" value="Unassembled WGS sequence"/>
</dbReference>
<name>A0A2S7IFR0_9BACT</name>
<evidence type="ECO:0000313" key="2">
    <source>
        <dbReference type="EMBL" id="PQA54062.1"/>
    </source>
</evidence>
<keyword evidence="3" id="KW-1185">Reference proteome</keyword>
<evidence type="ECO:0000256" key="1">
    <source>
        <dbReference type="SAM" id="SignalP"/>
    </source>
</evidence>
<comment type="caution">
    <text evidence="2">The sequence shown here is derived from an EMBL/GenBank/DDBJ whole genome shotgun (WGS) entry which is preliminary data.</text>
</comment>
<dbReference type="AlphaFoldDB" id="A0A2S7IFR0"/>
<protein>
    <submittedName>
        <fullName evidence="2">Gliding motility protein</fullName>
    </submittedName>
</protein>
<reference evidence="3" key="1">
    <citation type="submission" date="2018-02" db="EMBL/GenBank/DDBJ databases">
        <title>Genome sequencing of Solimonas sp. HR-BB.</title>
        <authorList>
            <person name="Lee Y."/>
            <person name="Jeon C.O."/>
        </authorList>
    </citation>
    <scope>NUCLEOTIDE SEQUENCE [LARGE SCALE GENOMIC DNA]</scope>
    <source>
        <strain evidence="3">HR-U</strain>
    </source>
</reference>
<dbReference type="InterPro" id="IPR019853">
    <property type="entry name" value="GldB-like"/>
</dbReference>
<accession>A0A2S7IFR0</accession>